<keyword evidence="7 10" id="KW-1133">Transmembrane helix</keyword>
<dbReference type="GO" id="GO:0006506">
    <property type="term" value="P:GPI anchor biosynthetic process"/>
    <property type="evidence" value="ECO:0007669"/>
    <property type="project" value="InterPro"/>
</dbReference>
<evidence type="ECO:0000256" key="4">
    <source>
        <dbReference type="ARBA" id="ARBA00022692"/>
    </source>
</evidence>
<dbReference type="Pfam" id="PF00149">
    <property type="entry name" value="Metallophos"/>
    <property type="match status" value="1"/>
</dbReference>
<evidence type="ECO:0000256" key="5">
    <source>
        <dbReference type="ARBA" id="ARBA00022723"/>
    </source>
</evidence>
<sequence length="305" mass="34684">MERGFQTSLTLFSPEAVFVLGDLTDEGQWASDMEFEATAKRFRKMFHHSPDVYFKVVVGNHDVGFHDFMSKRKLERFSDAFNSSGVEVVTLKNNSFVLVNSMAFHGDGCSFCSSAQTKLRGVSERLNCSRFGHQGGDKQKEKGKSRCSHYRSLPAAPPILLQHFPLYRPTDEMCSGIDGTPLDEKYIPHGQRREVLSQKATDKLLSWIHPRLVLSAHTHHGCYIVHQNVTPEISVPSFSWRNRKNPSLILASISPTSIAINKCFLPEEYLILILYAASGVTMATYILYYLVCILCRHRWRHVKEL</sequence>
<evidence type="ECO:0000256" key="1">
    <source>
        <dbReference type="ARBA" id="ARBA00001936"/>
    </source>
</evidence>
<accession>A0A7M7N6A2</accession>
<keyword evidence="8 10" id="KW-0472">Membrane</keyword>
<keyword evidence="9" id="KW-0464">Manganese</keyword>
<dbReference type="Proteomes" id="UP000007110">
    <property type="component" value="Unassembled WGS sequence"/>
</dbReference>
<comment type="subcellular location">
    <subcellularLocation>
        <location evidence="2">Membrane</location>
        <topology evidence="2">Multi-pass membrane protein</topology>
    </subcellularLocation>
</comment>
<keyword evidence="5" id="KW-0479">Metal-binding</keyword>
<keyword evidence="6" id="KW-0378">Hydrolase</keyword>
<proteinExistence type="inferred from homology"/>
<protein>
    <recommendedName>
        <fullName evidence="11">Calcineurin-like phosphoesterase domain-containing protein</fullName>
    </recommendedName>
</protein>
<keyword evidence="4 10" id="KW-0812">Transmembrane</keyword>
<dbReference type="PANTHER" id="PTHR13315">
    <property type="entry name" value="METALLO PHOSPHOESTERASE RELATED"/>
    <property type="match status" value="1"/>
</dbReference>
<evidence type="ECO:0000259" key="11">
    <source>
        <dbReference type="Pfam" id="PF00149"/>
    </source>
</evidence>
<organism evidence="12 13">
    <name type="scientific">Strongylocentrotus purpuratus</name>
    <name type="common">Purple sea urchin</name>
    <dbReference type="NCBI Taxonomy" id="7668"/>
    <lineage>
        <taxon>Eukaryota</taxon>
        <taxon>Metazoa</taxon>
        <taxon>Echinodermata</taxon>
        <taxon>Eleutherozoa</taxon>
        <taxon>Echinozoa</taxon>
        <taxon>Echinoidea</taxon>
        <taxon>Euechinoidea</taxon>
        <taxon>Echinacea</taxon>
        <taxon>Camarodonta</taxon>
        <taxon>Echinidea</taxon>
        <taxon>Strongylocentrotidae</taxon>
        <taxon>Strongylocentrotus</taxon>
    </lineage>
</organism>
<dbReference type="CTD" id="65258"/>
<name>A0A7M7N6A2_STRPU</name>
<evidence type="ECO:0000256" key="9">
    <source>
        <dbReference type="ARBA" id="ARBA00023211"/>
    </source>
</evidence>
<evidence type="ECO:0000256" key="8">
    <source>
        <dbReference type="ARBA" id="ARBA00023136"/>
    </source>
</evidence>
<reference evidence="12" key="2">
    <citation type="submission" date="2021-01" db="UniProtKB">
        <authorList>
            <consortium name="EnsemblMetazoa"/>
        </authorList>
    </citation>
    <scope>IDENTIFICATION</scope>
</reference>
<dbReference type="AlphaFoldDB" id="A0A7M7N6A2"/>
<dbReference type="SUPFAM" id="SSF56300">
    <property type="entry name" value="Metallo-dependent phosphatases"/>
    <property type="match status" value="1"/>
</dbReference>
<dbReference type="InterPro" id="IPR004843">
    <property type="entry name" value="Calcineurin-like_PHP"/>
</dbReference>
<reference evidence="13" key="1">
    <citation type="submission" date="2015-02" db="EMBL/GenBank/DDBJ databases">
        <title>Genome sequencing for Strongylocentrotus purpuratus.</title>
        <authorList>
            <person name="Murali S."/>
            <person name="Liu Y."/>
            <person name="Vee V."/>
            <person name="English A."/>
            <person name="Wang M."/>
            <person name="Skinner E."/>
            <person name="Han Y."/>
            <person name="Muzny D.M."/>
            <person name="Worley K.C."/>
            <person name="Gibbs R.A."/>
        </authorList>
    </citation>
    <scope>NUCLEOTIDE SEQUENCE</scope>
</reference>
<dbReference type="PANTHER" id="PTHR13315:SF0">
    <property type="entry name" value="METALLOPHOSPHOESTERASE 1"/>
    <property type="match status" value="1"/>
</dbReference>
<evidence type="ECO:0000256" key="7">
    <source>
        <dbReference type="ARBA" id="ARBA00022989"/>
    </source>
</evidence>
<keyword evidence="13" id="KW-1185">Reference proteome</keyword>
<evidence type="ECO:0000313" key="12">
    <source>
        <dbReference type="EnsemblMetazoa" id="XP_030831810"/>
    </source>
</evidence>
<dbReference type="GeneID" id="575419"/>
<dbReference type="GO" id="GO:0016787">
    <property type="term" value="F:hydrolase activity"/>
    <property type="evidence" value="ECO:0007669"/>
    <property type="project" value="UniProtKB-KW"/>
</dbReference>
<dbReference type="EnsemblMetazoa" id="XM_030975950">
    <property type="protein sequence ID" value="XP_030831810"/>
    <property type="gene ID" value="LOC575419"/>
</dbReference>
<evidence type="ECO:0000256" key="6">
    <source>
        <dbReference type="ARBA" id="ARBA00022801"/>
    </source>
</evidence>
<comment type="similarity">
    <text evidence="3">Belongs to the metallophosphoesterase superfamily. MPPE1 family.</text>
</comment>
<dbReference type="RefSeq" id="XP_030831810.1">
    <property type="nucleotide sequence ID" value="XM_030975950.1"/>
</dbReference>
<evidence type="ECO:0000256" key="10">
    <source>
        <dbReference type="SAM" id="Phobius"/>
    </source>
</evidence>
<dbReference type="InterPro" id="IPR033308">
    <property type="entry name" value="PGAP5/Cdc1/Ted1"/>
</dbReference>
<dbReference type="Gene3D" id="3.60.21.10">
    <property type="match status" value="1"/>
</dbReference>
<feature type="transmembrane region" description="Helical" evidence="10">
    <location>
        <begin position="269"/>
        <end position="291"/>
    </location>
</feature>
<dbReference type="GO" id="GO:0016020">
    <property type="term" value="C:membrane"/>
    <property type="evidence" value="ECO:0007669"/>
    <property type="project" value="UniProtKB-SubCell"/>
</dbReference>
<evidence type="ECO:0000256" key="3">
    <source>
        <dbReference type="ARBA" id="ARBA00008895"/>
    </source>
</evidence>
<dbReference type="GO" id="GO:0046872">
    <property type="term" value="F:metal ion binding"/>
    <property type="evidence" value="ECO:0007669"/>
    <property type="project" value="UniProtKB-KW"/>
</dbReference>
<feature type="domain" description="Calcineurin-like phosphoesterase" evidence="11">
    <location>
        <begin position="14"/>
        <end position="220"/>
    </location>
</feature>
<dbReference type="InterPro" id="IPR029052">
    <property type="entry name" value="Metallo-depent_PP-like"/>
</dbReference>
<comment type="cofactor">
    <cofactor evidence="1">
        <name>Mn(2+)</name>
        <dbReference type="ChEBI" id="CHEBI:29035"/>
    </cofactor>
</comment>
<evidence type="ECO:0000313" key="13">
    <source>
        <dbReference type="Proteomes" id="UP000007110"/>
    </source>
</evidence>
<evidence type="ECO:0000256" key="2">
    <source>
        <dbReference type="ARBA" id="ARBA00004141"/>
    </source>
</evidence>